<dbReference type="AlphaFoldDB" id="F6TCP6"/>
<dbReference type="HOGENOM" id="CLU_1328960_0_0_1"/>
<evidence type="ECO:0000256" key="10">
    <source>
        <dbReference type="ARBA" id="ARBA00031932"/>
    </source>
</evidence>
<dbReference type="Ensembl" id="ENSCINT00000025909.2">
    <property type="protein sequence ID" value="ENSCINP00000025663.2"/>
    <property type="gene ID" value="ENSCING00000014110.2"/>
</dbReference>
<dbReference type="Proteomes" id="UP000008144">
    <property type="component" value="Chromosome 12"/>
</dbReference>
<reference evidence="12" key="2">
    <citation type="journal article" date="2008" name="Genome Biol.">
        <title>Improved genome assembly and evidence-based global gene model set for the chordate Ciona intestinalis: new insight into intron and operon populations.</title>
        <authorList>
            <person name="Satou Y."/>
            <person name="Mineta K."/>
            <person name="Ogasawara M."/>
            <person name="Sasakura Y."/>
            <person name="Shoguchi E."/>
            <person name="Ueno K."/>
            <person name="Yamada L."/>
            <person name="Matsumoto J."/>
            <person name="Wasserscheid J."/>
            <person name="Dewar K."/>
            <person name="Wiley G.B."/>
            <person name="Macmil S.L."/>
            <person name="Roe B.A."/>
            <person name="Zeller R.W."/>
            <person name="Hastings K.E."/>
            <person name="Lemaire P."/>
            <person name="Lindquist E."/>
            <person name="Endo T."/>
            <person name="Hotta K."/>
            <person name="Inaba K."/>
        </authorList>
    </citation>
    <scope>NUCLEOTIDE SEQUENCE [LARGE SCALE GENOMIC DNA]</scope>
    <source>
        <strain evidence="12">wild type</strain>
    </source>
</reference>
<evidence type="ECO:0000256" key="4">
    <source>
        <dbReference type="ARBA" id="ARBA00016468"/>
    </source>
</evidence>
<evidence type="ECO:0000256" key="8">
    <source>
        <dbReference type="ARBA" id="ARBA00023054"/>
    </source>
</evidence>
<keyword evidence="6" id="KW-0963">Cytoplasm</keyword>
<reference evidence="13" key="1">
    <citation type="journal article" date="2002" name="Science">
        <title>The draft genome of Ciona intestinalis: insights into chordate and vertebrate origins.</title>
        <authorList>
            <person name="Dehal P."/>
            <person name="Satou Y."/>
            <person name="Campbell R.K."/>
            <person name="Chapman J."/>
            <person name="Degnan B."/>
            <person name="De Tomaso A."/>
            <person name="Davidson B."/>
            <person name="Di Gregorio A."/>
            <person name="Gelpke M."/>
            <person name="Goodstein D.M."/>
            <person name="Harafuji N."/>
            <person name="Hastings K.E."/>
            <person name="Ho I."/>
            <person name="Hotta K."/>
            <person name="Huang W."/>
            <person name="Kawashima T."/>
            <person name="Lemaire P."/>
            <person name="Martinez D."/>
            <person name="Meinertzhagen I.A."/>
            <person name="Necula S."/>
            <person name="Nonaka M."/>
            <person name="Putnam N."/>
            <person name="Rash S."/>
            <person name="Saiga H."/>
            <person name="Satake M."/>
            <person name="Terry A."/>
            <person name="Yamada L."/>
            <person name="Wang H.G."/>
            <person name="Awazu S."/>
            <person name="Azumi K."/>
            <person name="Boore J."/>
            <person name="Branno M."/>
            <person name="Chin-Bow S."/>
            <person name="DeSantis R."/>
            <person name="Doyle S."/>
            <person name="Francino P."/>
            <person name="Keys D.N."/>
            <person name="Haga S."/>
            <person name="Hayashi H."/>
            <person name="Hino K."/>
            <person name="Imai K.S."/>
            <person name="Inaba K."/>
            <person name="Kano S."/>
            <person name="Kobayashi K."/>
            <person name="Kobayashi M."/>
            <person name="Lee B.I."/>
            <person name="Makabe K.W."/>
            <person name="Manohar C."/>
            <person name="Matassi G."/>
            <person name="Medina M."/>
            <person name="Mochizuki Y."/>
            <person name="Mount S."/>
            <person name="Morishita T."/>
            <person name="Miura S."/>
            <person name="Nakayama A."/>
            <person name="Nishizaka S."/>
            <person name="Nomoto H."/>
            <person name="Ohta F."/>
            <person name="Oishi K."/>
            <person name="Rigoutsos I."/>
            <person name="Sano M."/>
            <person name="Sasaki A."/>
            <person name="Sasakura Y."/>
            <person name="Shoguchi E."/>
            <person name="Shin-i T."/>
            <person name="Spagnuolo A."/>
            <person name="Stainier D."/>
            <person name="Suzuki M.M."/>
            <person name="Tassy O."/>
            <person name="Takatori N."/>
            <person name="Tokuoka M."/>
            <person name="Yagi K."/>
            <person name="Yoshizaki F."/>
            <person name="Wada S."/>
            <person name="Zhang C."/>
            <person name="Hyatt P.D."/>
            <person name="Larimer F."/>
            <person name="Detter C."/>
            <person name="Doggett N."/>
            <person name="Glavina T."/>
            <person name="Hawkins T."/>
            <person name="Richardson P."/>
            <person name="Lucas S."/>
            <person name="Kohara Y."/>
            <person name="Levine M."/>
            <person name="Satoh N."/>
            <person name="Rokhsar D.S."/>
        </authorList>
    </citation>
    <scope>NUCLEOTIDE SEQUENCE [LARGE SCALE GENOMIC DNA]</scope>
</reference>
<accession>F6TCP6</accession>
<dbReference type="EMBL" id="EAAA01001033">
    <property type="status" value="NOT_ANNOTATED_CDS"/>
    <property type="molecule type" value="Genomic_DNA"/>
</dbReference>
<name>F6TCP6_CIOIN</name>
<evidence type="ECO:0000256" key="1">
    <source>
        <dbReference type="ARBA" id="ARBA00003936"/>
    </source>
</evidence>
<protein>
    <recommendedName>
        <fullName evidence="4">Coiled-coil alpha-helical rod protein 1</fullName>
    </recommendedName>
    <alternativeName>
        <fullName evidence="10">Alpha-helical coiled-coil rod protein</fullName>
    </alternativeName>
</protein>
<sequence>MVRCQSQEIVNREELAKREIVTKTLNGKLRDIERENEILRNKITDLEARIELSNYTNKQLIKSNDKLKTKNDKLSDENKEKDTTLTTLSQNIGLLREKCVSVCENNYGKSLEGFLRLEQRLAFANNRIKTIQDLLTRRETKWRILLKKSQEKVEKNDENETVDRDLLSEVELLTEERNKMSRKLADDAANLEKLQFNFNERELNLKR</sequence>
<keyword evidence="8 11" id="KW-0175">Coiled coil</keyword>
<comment type="subcellular location">
    <subcellularLocation>
        <location evidence="3">Cytoplasm</location>
    </subcellularLocation>
    <subcellularLocation>
        <location evidence="2">Nucleus</location>
    </subcellularLocation>
</comment>
<dbReference type="InParanoid" id="F6TCP6"/>
<reference evidence="12" key="4">
    <citation type="submission" date="2025-09" db="UniProtKB">
        <authorList>
            <consortium name="Ensembl"/>
        </authorList>
    </citation>
    <scope>IDENTIFICATION</scope>
</reference>
<evidence type="ECO:0000313" key="13">
    <source>
        <dbReference type="Proteomes" id="UP000008144"/>
    </source>
</evidence>
<dbReference type="InterPro" id="IPR009800">
    <property type="entry name" value="HCR"/>
</dbReference>
<dbReference type="GO" id="GO:0005737">
    <property type="term" value="C:cytoplasm"/>
    <property type="evidence" value="ECO:0007669"/>
    <property type="project" value="UniProtKB-SubCell"/>
</dbReference>
<proteinExistence type="predicted"/>
<evidence type="ECO:0000313" key="12">
    <source>
        <dbReference type="Ensembl" id="ENSCINP00000025663.2"/>
    </source>
</evidence>
<dbReference type="PANTHER" id="PTHR46822:SF1">
    <property type="entry name" value="COILED-COIL ALPHA-HELICAL ROD PROTEIN 1"/>
    <property type="match status" value="1"/>
</dbReference>
<comment type="function">
    <text evidence="1">May be a regulator of keratinocyte proliferation or differentiation.</text>
</comment>
<keyword evidence="5" id="KW-0217">Developmental protein</keyword>
<dbReference type="GO" id="GO:0030154">
    <property type="term" value="P:cell differentiation"/>
    <property type="evidence" value="ECO:0007669"/>
    <property type="project" value="UniProtKB-KW"/>
</dbReference>
<feature type="coiled-coil region" evidence="11">
    <location>
        <begin position="22"/>
        <end position="84"/>
    </location>
</feature>
<evidence type="ECO:0000256" key="9">
    <source>
        <dbReference type="ARBA" id="ARBA00023242"/>
    </source>
</evidence>
<keyword evidence="13" id="KW-1185">Reference proteome</keyword>
<evidence type="ECO:0000256" key="7">
    <source>
        <dbReference type="ARBA" id="ARBA00022782"/>
    </source>
</evidence>
<evidence type="ECO:0000256" key="3">
    <source>
        <dbReference type="ARBA" id="ARBA00004496"/>
    </source>
</evidence>
<evidence type="ECO:0000256" key="2">
    <source>
        <dbReference type="ARBA" id="ARBA00004123"/>
    </source>
</evidence>
<keyword evidence="7" id="KW-0221">Differentiation</keyword>
<dbReference type="PANTHER" id="PTHR46822">
    <property type="entry name" value="COILED-COIL ALPHA-HELICAL ROD PROTEIN 1"/>
    <property type="match status" value="1"/>
</dbReference>
<organism evidence="12 13">
    <name type="scientific">Ciona intestinalis</name>
    <name type="common">Transparent sea squirt</name>
    <name type="synonym">Ascidia intestinalis</name>
    <dbReference type="NCBI Taxonomy" id="7719"/>
    <lineage>
        <taxon>Eukaryota</taxon>
        <taxon>Metazoa</taxon>
        <taxon>Chordata</taxon>
        <taxon>Tunicata</taxon>
        <taxon>Ascidiacea</taxon>
        <taxon>Phlebobranchia</taxon>
        <taxon>Cionidae</taxon>
        <taxon>Ciona</taxon>
    </lineage>
</organism>
<keyword evidence="9" id="KW-0539">Nucleus</keyword>
<evidence type="ECO:0000256" key="6">
    <source>
        <dbReference type="ARBA" id="ARBA00022490"/>
    </source>
</evidence>
<evidence type="ECO:0000256" key="5">
    <source>
        <dbReference type="ARBA" id="ARBA00022473"/>
    </source>
</evidence>
<evidence type="ECO:0000256" key="11">
    <source>
        <dbReference type="SAM" id="Coils"/>
    </source>
</evidence>
<dbReference type="GO" id="GO:0005634">
    <property type="term" value="C:nucleus"/>
    <property type="evidence" value="ECO:0007669"/>
    <property type="project" value="UniProtKB-SubCell"/>
</dbReference>
<reference evidence="12" key="3">
    <citation type="submission" date="2025-08" db="UniProtKB">
        <authorList>
            <consortium name="Ensembl"/>
        </authorList>
    </citation>
    <scope>IDENTIFICATION</scope>
</reference>